<dbReference type="InterPro" id="IPR035980">
    <property type="entry name" value="Ribosomal_bS6_sf"/>
</dbReference>
<proteinExistence type="inferred from homology"/>
<dbReference type="InterPro" id="IPR020814">
    <property type="entry name" value="Ribosomal_S6_plastid/chlpt"/>
</dbReference>
<dbReference type="SUPFAM" id="SSF54995">
    <property type="entry name" value="Ribosomal protein S6"/>
    <property type="match status" value="1"/>
</dbReference>
<dbReference type="HAMAP" id="MF_00360">
    <property type="entry name" value="Ribosomal_bS6"/>
    <property type="match status" value="1"/>
</dbReference>
<dbReference type="GO" id="GO:0005737">
    <property type="term" value="C:cytoplasm"/>
    <property type="evidence" value="ECO:0007669"/>
    <property type="project" value="UniProtKB-ARBA"/>
</dbReference>
<keyword evidence="3 5" id="KW-0689">Ribosomal protein</keyword>
<name>A0A7V3RE01_9BACT</name>
<evidence type="ECO:0000313" key="5">
    <source>
        <dbReference type="EMBL" id="HGE74934.1"/>
    </source>
</evidence>
<accession>A0A7V3RE01</accession>
<reference evidence="5" key="1">
    <citation type="journal article" date="2020" name="mSystems">
        <title>Genome- and Community-Level Interaction Insights into Carbon Utilization and Element Cycling Functions of Hydrothermarchaeota in Hydrothermal Sediment.</title>
        <authorList>
            <person name="Zhou Z."/>
            <person name="Liu Y."/>
            <person name="Xu W."/>
            <person name="Pan J."/>
            <person name="Luo Z.H."/>
            <person name="Li M."/>
        </authorList>
    </citation>
    <scope>NUCLEOTIDE SEQUENCE [LARGE SCALE GENOMIC DNA]</scope>
    <source>
        <strain evidence="5">SpSt-966</strain>
    </source>
</reference>
<evidence type="ECO:0000256" key="1">
    <source>
        <dbReference type="ARBA" id="ARBA00009512"/>
    </source>
</evidence>
<dbReference type="PANTHER" id="PTHR21011:SF1">
    <property type="entry name" value="SMALL RIBOSOMAL SUBUNIT PROTEIN BS6M"/>
    <property type="match status" value="1"/>
</dbReference>
<protein>
    <recommendedName>
        <fullName evidence="2 3">Small ribosomal subunit protein bS6</fullName>
    </recommendedName>
</protein>
<gene>
    <name evidence="3 5" type="primary">rpsF</name>
    <name evidence="5" type="ORF">ENX73_02270</name>
</gene>
<keyword evidence="3" id="KW-0687">Ribonucleoprotein</keyword>
<organism evidence="5">
    <name type="scientific">Mesoaciditoga lauensis</name>
    <dbReference type="NCBI Taxonomy" id="1495039"/>
    <lineage>
        <taxon>Bacteria</taxon>
        <taxon>Thermotogati</taxon>
        <taxon>Thermotogota</taxon>
        <taxon>Thermotogae</taxon>
        <taxon>Mesoaciditogales</taxon>
        <taxon>Mesoaciditogaceae</taxon>
        <taxon>Mesoaciditoga</taxon>
    </lineage>
</organism>
<comment type="similarity">
    <text evidence="1 3">Belongs to the bacterial ribosomal protein bS6 family.</text>
</comment>
<keyword evidence="3" id="KW-0699">rRNA-binding</keyword>
<dbReference type="EMBL" id="DTPE01000096">
    <property type="protein sequence ID" value="HGE74934.1"/>
    <property type="molecule type" value="Genomic_DNA"/>
</dbReference>
<dbReference type="AlphaFoldDB" id="A0A7V3RE01"/>
<feature type="region of interest" description="Disordered" evidence="4">
    <location>
        <begin position="106"/>
        <end position="141"/>
    </location>
</feature>
<dbReference type="InterPro" id="IPR000529">
    <property type="entry name" value="Ribosomal_bS6"/>
</dbReference>
<keyword evidence="3" id="KW-0694">RNA-binding</keyword>
<dbReference type="CDD" id="cd00473">
    <property type="entry name" value="bS6"/>
    <property type="match status" value="1"/>
</dbReference>
<dbReference type="Gene3D" id="3.30.70.60">
    <property type="match status" value="1"/>
</dbReference>
<dbReference type="GO" id="GO:0005840">
    <property type="term" value="C:ribosome"/>
    <property type="evidence" value="ECO:0007669"/>
    <property type="project" value="UniProtKB-KW"/>
</dbReference>
<dbReference type="Pfam" id="PF01250">
    <property type="entry name" value="Ribosomal_S6"/>
    <property type="match status" value="1"/>
</dbReference>
<comment type="function">
    <text evidence="3">Binds together with bS18 to 16S ribosomal RNA.</text>
</comment>
<dbReference type="GO" id="GO:0003735">
    <property type="term" value="F:structural constituent of ribosome"/>
    <property type="evidence" value="ECO:0007669"/>
    <property type="project" value="InterPro"/>
</dbReference>
<comment type="caution">
    <text evidence="5">The sequence shown here is derived from an EMBL/GenBank/DDBJ whole genome shotgun (WGS) entry which is preliminary data.</text>
</comment>
<dbReference type="GO" id="GO:0006412">
    <property type="term" value="P:translation"/>
    <property type="evidence" value="ECO:0007669"/>
    <property type="project" value="UniProtKB-UniRule"/>
</dbReference>
<dbReference type="GO" id="GO:1990904">
    <property type="term" value="C:ribonucleoprotein complex"/>
    <property type="evidence" value="ECO:0007669"/>
    <property type="project" value="UniProtKB-KW"/>
</dbReference>
<evidence type="ECO:0000256" key="4">
    <source>
        <dbReference type="SAM" id="MobiDB-lite"/>
    </source>
</evidence>
<feature type="compositionally biased region" description="Low complexity" evidence="4">
    <location>
        <begin position="111"/>
        <end position="120"/>
    </location>
</feature>
<evidence type="ECO:0000256" key="3">
    <source>
        <dbReference type="HAMAP-Rule" id="MF_00360"/>
    </source>
</evidence>
<dbReference type="PANTHER" id="PTHR21011">
    <property type="entry name" value="MITOCHONDRIAL 28S RIBOSOMAL PROTEIN S6"/>
    <property type="match status" value="1"/>
</dbReference>
<dbReference type="GO" id="GO:0070181">
    <property type="term" value="F:small ribosomal subunit rRNA binding"/>
    <property type="evidence" value="ECO:0007669"/>
    <property type="project" value="TreeGrafter"/>
</dbReference>
<dbReference type="InterPro" id="IPR014717">
    <property type="entry name" value="Transl_elong_EF1B/ribsomal_bS6"/>
</dbReference>
<evidence type="ECO:0000256" key="2">
    <source>
        <dbReference type="ARBA" id="ARBA00035294"/>
    </source>
</evidence>
<sequence>MKIYETLFIVDPTLDEEARNKLVDRVKNQIEEKMGGQIRKVDRWGVRQLAFRIGKFFEGDYTIILFDSDPSKVKTLEDMYRVIPEIFRHLTVRREDIEKHPVVEKVEEAGQEQPVENPEVQPEEPIPAEVPVVEEKAGDNS</sequence>
<dbReference type="NCBIfam" id="TIGR00166">
    <property type="entry name" value="S6"/>
    <property type="match status" value="1"/>
</dbReference>